<feature type="domain" description="RING-type" evidence="3">
    <location>
        <begin position="213"/>
        <end position="254"/>
    </location>
</feature>
<evidence type="ECO:0000313" key="4">
    <source>
        <dbReference type="EMBL" id="PRQ50245.1"/>
    </source>
</evidence>
<comment type="caution">
    <text evidence="4">The sequence shown here is derived from an EMBL/GenBank/DDBJ whole genome shotgun (WGS) entry which is preliminary data.</text>
</comment>
<gene>
    <name evidence="4" type="ORF">RchiOBHm_Chr2g0131091</name>
</gene>
<dbReference type="GO" id="GO:0008270">
    <property type="term" value="F:zinc ion binding"/>
    <property type="evidence" value="ECO:0007669"/>
    <property type="project" value="UniProtKB-KW"/>
</dbReference>
<dbReference type="InterPro" id="IPR013083">
    <property type="entry name" value="Znf_RING/FYVE/PHD"/>
</dbReference>
<dbReference type="SMART" id="SM00184">
    <property type="entry name" value="RING"/>
    <property type="match status" value="1"/>
</dbReference>
<dbReference type="InterPro" id="IPR001841">
    <property type="entry name" value="Znf_RING"/>
</dbReference>
<dbReference type="PROSITE" id="PS50089">
    <property type="entry name" value="ZF_RING_2"/>
    <property type="match status" value="1"/>
</dbReference>
<dbReference type="PANTHER" id="PTHR22765">
    <property type="entry name" value="RING FINGER AND PROTEASE ASSOCIATED DOMAIN-CONTAINING"/>
    <property type="match status" value="1"/>
</dbReference>
<keyword evidence="1" id="KW-0863">Zinc-finger</keyword>
<dbReference type="AlphaFoldDB" id="A0A2P6RUY5"/>
<keyword evidence="1" id="KW-0479">Metal-binding</keyword>
<proteinExistence type="predicted"/>
<protein>
    <submittedName>
        <fullName evidence="4">Putative transcription factor C2H2 family</fullName>
    </submittedName>
</protein>
<dbReference type="Pfam" id="PF13639">
    <property type="entry name" value="zf-RING_2"/>
    <property type="match status" value="1"/>
</dbReference>
<sequence length="259" mass="29210">MMNRRTNSNSSATFNPRLAYPPPSLPPPPPPPPRTHDNPYDYFFPSSSPPSLSSPPPPSLSSPLNHLTPYDYFFSIDDDDVNDHWHFEEPVQPLSNTFQVTRVTRTRRPFGGAIGVAQPPGFAGSLAPPGSRIHALLLDNPRTRQIISGQWTLAAPRQEADSRLTYNEQKKALQKLRKQIYNPSRRISPTVNLYYRGTPVQDSGIGRNEGKRCTICLEDFEPKEEVMLTPCNHMFHEECIVPWVKSNGRCPVCRYGISD</sequence>
<evidence type="ECO:0000313" key="5">
    <source>
        <dbReference type="Proteomes" id="UP000238479"/>
    </source>
</evidence>
<dbReference type="PANTHER" id="PTHR22765:SF396">
    <property type="entry name" value="RING_U-BOX SUPERFAMILY PROTEIN"/>
    <property type="match status" value="1"/>
</dbReference>
<dbReference type="Gene3D" id="3.30.40.10">
    <property type="entry name" value="Zinc/RING finger domain, C3HC4 (zinc finger)"/>
    <property type="match status" value="1"/>
</dbReference>
<dbReference type="EMBL" id="PDCK01000040">
    <property type="protein sequence ID" value="PRQ50245.1"/>
    <property type="molecule type" value="Genomic_DNA"/>
</dbReference>
<dbReference type="SUPFAM" id="SSF57850">
    <property type="entry name" value="RING/U-box"/>
    <property type="match status" value="1"/>
</dbReference>
<accession>A0A2P6RUY5</accession>
<dbReference type="OrthoDB" id="8062037at2759"/>
<keyword evidence="1" id="KW-0862">Zinc</keyword>
<dbReference type="InterPro" id="IPR051826">
    <property type="entry name" value="E3_ubiquitin-ligase_domain"/>
</dbReference>
<dbReference type="GO" id="GO:0061630">
    <property type="term" value="F:ubiquitin protein ligase activity"/>
    <property type="evidence" value="ECO:0007669"/>
    <property type="project" value="TreeGrafter"/>
</dbReference>
<dbReference type="GO" id="GO:0006511">
    <property type="term" value="P:ubiquitin-dependent protein catabolic process"/>
    <property type="evidence" value="ECO:0007669"/>
    <property type="project" value="TreeGrafter"/>
</dbReference>
<reference evidence="4 5" key="1">
    <citation type="journal article" date="2018" name="Nat. Genet.">
        <title>The Rosa genome provides new insights in the design of modern roses.</title>
        <authorList>
            <person name="Bendahmane M."/>
        </authorList>
    </citation>
    <scope>NUCLEOTIDE SEQUENCE [LARGE SCALE GENOMIC DNA]</scope>
    <source>
        <strain evidence="5">cv. Old Blush</strain>
    </source>
</reference>
<dbReference type="Proteomes" id="UP000238479">
    <property type="component" value="Chromosome 2"/>
</dbReference>
<name>A0A2P6RUY5_ROSCH</name>
<dbReference type="FunFam" id="3.30.40.10:FF:000468">
    <property type="entry name" value="RING/U-box superfamily protein"/>
    <property type="match status" value="1"/>
</dbReference>
<dbReference type="Gramene" id="PRQ50245">
    <property type="protein sequence ID" value="PRQ50245"/>
    <property type="gene ID" value="RchiOBHm_Chr2g0131091"/>
</dbReference>
<keyword evidence="5" id="KW-1185">Reference proteome</keyword>
<organism evidence="4 5">
    <name type="scientific">Rosa chinensis</name>
    <name type="common">China rose</name>
    <dbReference type="NCBI Taxonomy" id="74649"/>
    <lineage>
        <taxon>Eukaryota</taxon>
        <taxon>Viridiplantae</taxon>
        <taxon>Streptophyta</taxon>
        <taxon>Embryophyta</taxon>
        <taxon>Tracheophyta</taxon>
        <taxon>Spermatophyta</taxon>
        <taxon>Magnoliopsida</taxon>
        <taxon>eudicotyledons</taxon>
        <taxon>Gunneridae</taxon>
        <taxon>Pentapetalae</taxon>
        <taxon>rosids</taxon>
        <taxon>fabids</taxon>
        <taxon>Rosales</taxon>
        <taxon>Rosaceae</taxon>
        <taxon>Rosoideae</taxon>
        <taxon>Rosoideae incertae sedis</taxon>
        <taxon>Rosa</taxon>
    </lineage>
</organism>
<evidence type="ECO:0000256" key="1">
    <source>
        <dbReference type="PROSITE-ProRule" id="PRU00175"/>
    </source>
</evidence>
<feature type="region of interest" description="Disordered" evidence="2">
    <location>
        <begin position="1"/>
        <end position="62"/>
    </location>
</feature>
<evidence type="ECO:0000256" key="2">
    <source>
        <dbReference type="SAM" id="MobiDB-lite"/>
    </source>
</evidence>
<feature type="compositionally biased region" description="Pro residues" evidence="2">
    <location>
        <begin position="19"/>
        <end position="33"/>
    </location>
</feature>
<feature type="compositionally biased region" description="Polar residues" evidence="2">
    <location>
        <begin position="1"/>
        <end position="14"/>
    </location>
</feature>
<evidence type="ECO:0000259" key="3">
    <source>
        <dbReference type="PROSITE" id="PS50089"/>
    </source>
</evidence>
<dbReference type="STRING" id="74649.A0A2P6RUY5"/>
<dbReference type="OMA" id="NANEMEN"/>